<gene>
    <name evidence="1" type="ORF">MtrunA17_Chr7g0247301</name>
</gene>
<dbReference type="EMBL" id="PSQE01000007">
    <property type="protein sequence ID" value="RHN46916.1"/>
    <property type="molecule type" value="Genomic_DNA"/>
</dbReference>
<organism evidence="1">
    <name type="scientific">Medicago truncatula</name>
    <name type="common">Barrel medic</name>
    <name type="synonym">Medicago tribuloides</name>
    <dbReference type="NCBI Taxonomy" id="3880"/>
    <lineage>
        <taxon>Eukaryota</taxon>
        <taxon>Viridiplantae</taxon>
        <taxon>Streptophyta</taxon>
        <taxon>Embryophyta</taxon>
        <taxon>Tracheophyta</taxon>
        <taxon>Spermatophyta</taxon>
        <taxon>Magnoliopsida</taxon>
        <taxon>eudicotyledons</taxon>
        <taxon>Gunneridae</taxon>
        <taxon>Pentapetalae</taxon>
        <taxon>rosids</taxon>
        <taxon>fabids</taxon>
        <taxon>Fabales</taxon>
        <taxon>Fabaceae</taxon>
        <taxon>Papilionoideae</taxon>
        <taxon>50 kb inversion clade</taxon>
        <taxon>NPAAA clade</taxon>
        <taxon>Hologalegina</taxon>
        <taxon>IRL clade</taxon>
        <taxon>Trifolieae</taxon>
        <taxon>Medicago</taxon>
    </lineage>
</organism>
<dbReference type="AlphaFoldDB" id="A0A396H0M4"/>
<sequence length="67" mass="7989">MYRERKRAGPLRWCVWDLKTEPAPLRWARMTRPILAAARNGERGVRYEEVLTLGFVLRWILGFICSR</sequence>
<protein>
    <submittedName>
        <fullName evidence="1">Uncharacterized protein</fullName>
    </submittedName>
</protein>
<accession>A0A396H0M4</accession>
<dbReference type="Gramene" id="rna41451">
    <property type="protein sequence ID" value="RHN46916.1"/>
    <property type="gene ID" value="gene41451"/>
</dbReference>
<dbReference type="Proteomes" id="UP000265566">
    <property type="component" value="Chromosome 7"/>
</dbReference>
<reference evidence="1" key="1">
    <citation type="journal article" date="2018" name="Nat. Plants">
        <title>Whole-genome landscape of Medicago truncatula symbiotic genes.</title>
        <authorList>
            <person name="Pecrix Y."/>
            <person name="Gamas P."/>
            <person name="Carrere S."/>
        </authorList>
    </citation>
    <scope>NUCLEOTIDE SEQUENCE</scope>
    <source>
        <tissue evidence="1">Leaves</tissue>
    </source>
</reference>
<evidence type="ECO:0000313" key="1">
    <source>
        <dbReference type="EMBL" id="RHN46916.1"/>
    </source>
</evidence>
<proteinExistence type="predicted"/>
<name>A0A396H0M4_MEDTR</name>
<comment type="caution">
    <text evidence="1">The sequence shown here is derived from an EMBL/GenBank/DDBJ whole genome shotgun (WGS) entry which is preliminary data.</text>
</comment>